<dbReference type="Proteomes" id="UP000287687">
    <property type="component" value="Unassembled WGS sequence"/>
</dbReference>
<dbReference type="AlphaFoldDB" id="A0A444LGV7"/>
<accession>A0A444LGV7</accession>
<protein>
    <submittedName>
        <fullName evidence="1">Uncharacterized protein</fullName>
    </submittedName>
</protein>
<dbReference type="EMBL" id="SBIP01000002">
    <property type="protein sequence ID" value="RWX78266.1"/>
    <property type="molecule type" value="Genomic_DNA"/>
</dbReference>
<sequence>MATFDYAEMQAVADELITEFGQAGTITTLAPPNEIEGGDPVEVSYPATLVTMAYDQRYINGSTILAGDVQIYISAVGLAIEPLVGMQVTAGGKTYHVMAGDPNNYDGLTNVVFIVQGRLA</sequence>
<gene>
    <name evidence="1" type="ORF">EPK99_06435</name>
</gene>
<evidence type="ECO:0000313" key="1">
    <source>
        <dbReference type="EMBL" id="RWX78266.1"/>
    </source>
</evidence>
<dbReference type="OrthoDB" id="7205619at2"/>
<proteinExistence type="predicted"/>
<name>A0A444LGV7_9HYPH</name>
<keyword evidence="2" id="KW-1185">Reference proteome</keyword>
<evidence type="ECO:0000313" key="2">
    <source>
        <dbReference type="Proteomes" id="UP000287687"/>
    </source>
</evidence>
<reference evidence="1 2" key="1">
    <citation type="submission" date="2019-01" db="EMBL/GenBank/DDBJ databases">
        <title>The draft genome of Rhizobium sp. 24NR.</title>
        <authorList>
            <person name="Liu L."/>
            <person name="Liang L."/>
            <person name="Shi S."/>
            <person name="Xu L."/>
            <person name="Wang X."/>
            <person name="Li L."/>
            <person name="Zhang X."/>
        </authorList>
    </citation>
    <scope>NUCLEOTIDE SEQUENCE [LARGE SCALE GENOMIC DNA]</scope>
    <source>
        <strain evidence="1 2">24NR</strain>
    </source>
</reference>
<organism evidence="1 2">
    <name type="scientific">Neorhizobium lilium</name>
    <dbReference type="NCBI Taxonomy" id="2503024"/>
    <lineage>
        <taxon>Bacteria</taxon>
        <taxon>Pseudomonadati</taxon>
        <taxon>Pseudomonadota</taxon>
        <taxon>Alphaproteobacteria</taxon>
        <taxon>Hyphomicrobiales</taxon>
        <taxon>Rhizobiaceae</taxon>
        <taxon>Rhizobium/Agrobacterium group</taxon>
        <taxon>Neorhizobium</taxon>
    </lineage>
</organism>
<comment type="caution">
    <text evidence="1">The sequence shown here is derived from an EMBL/GenBank/DDBJ whole genome shotgun (WGS) entry which is preliminary data.</text>
</comment>
<dbReference type="RefSeq" id="WP_128442244.1">
    <property type="nucleotide sequence ID" value="NZ_SBIP01000002.1"/>
</dbReference>